<protein>
    <submittedName>
        <fullName evidence="2">Zn-dependent peptidase</fullName>
    </submittedName>
</protein>
<comment type="caution">
    <text evidence="2">The sequence shown here is derived from an EMBL/GenBank/DDBJ whole genome shotgun (WGS) entry which is preliminary data.</text>
</comment>
<dbReference type="RefSeq" id="WP_211084217.1">
    <property type="nucleotide sequence ID" value="NZ_CBCSLC010000012.1"/>
</dbReference>
<evidence type="ECO:0000313" key="3">
    <source>
        <dbReference type="Proteomes" id="UP000810207"/>
    </source>
</evidence>
<dbReference type="Pfam" id="PF05193">
    <property type="entry name" value="Peptidase_M16_C"/>
    <property type="match status" value="1"/>
</dbReference>
<evidence type="ECO:0000313" key="2">
    <source>
        <dbReference type="EMBL" id="MBP2247766.1"/>
    </source>
</evidence>
<sequence length="435" mass="49530">MQSFITEQYNRLSVHVMPTSQYANCYLHLGIVNEQGRIPSAVFAVIVRLLFRQDSLGKRKLQQQLWSMYADELRCELEQKGENQLASIRLRIPAGLLPGTDARTLDALKLLADMMFEPSLKGGFDFDEAQIQEELVWAEHHAGYDVSNWDKVVQGRSLEWLGYAERSRDADVEQLQHCVRDGELQQWYREVLCSPLHIHVIGDFQSDVMIAQVMEAFLPSVVTAEGGETPSVIGHGQPTKHREEGEMMLELMDVQQCKINVTFTTGLTYGSSDYPTLFLFHSLFGATPASRLQSELRERKQWVYQIYSTLDDYRGTLHVTTGTSSEYVTEVLEAIDAEWLRICSGDIQEVELNRAIQNVMHYVQVGYDLPEQVVNLHIDRMLNRVQMTTPQFLEAISCVTAEQVAEVASGMKKAVTWILYPESEYSAPVQEVTHE</sequence>
<dbReference type="EMBL" id="JAGIKV010000018">
    <property type="protein sequence ID" value="MBP2247766.1"/>
    <property type="molecule type" value="Genomic_DNA"/>
</dbReference>
<reference evidence="2 3" key="1">
    <citation type="submission" date="2021-03" db="EMBL/GenBank/DDBJ databases">
        <title>Genomic Encyclopedia of Type Strains, Phase IV (KMG-IV): sequencing the most valuable type-strain genomes for metagenomic binning, comparative biology and taxonomic classification.</title>
        <authorList>
            <person name="Goeker M."/>
        </authorList>
    </citation>
    <scope>NUCLEOTIDE SEQUENCE [LARGE SCALE GENOMIC DNA]</scope>
    <source>
        <strain evidence="2 3">DSM 21292</strain>
    </source>
</reference>
<accession>A0ABS4RZB5</accession>
<dbReference type="SUPFAM" id="SSF63411">
    <property type="entry name" value="LuxS/MPP-like metallohydrolase"/>
    <property type="match status" value="1"/>
</dbReference>
<name>A0ABS4RZB5_PAEXY</name>
<gene>
    <name evidence="2" type="ORF">J2Z28_004435</name>
</gene>
<organism evidence="2 3">
    <name type="scientific">Paenibacillus xylanexedens</name>
    <dbReference type="NCBI Taxonomy" id="528191"/>
    <lineage>
        <taxon>Bacteria</taxon>
        <taxon>Bacillati</taxon>
        <taxon>Bacillota</taxon>
        <taxon>Bacilli</taxon>
        <taxon>Bacillales</taxon>
        <taxon>Paenibacillaceae</taxon>
        <taxon>Paenibacillus</taxon>
    </lineage>
</organism>
<dbReference type="Gene3D" id="3.30.830.10">
    <property type="entry name" value="Metalloenzyme, LuxS/M16 peptidase-like"/>
    <property type="match status" value="2"/>
</dbReference>
<keyword evidence="3" id="KW-1185">Reference proteome</keyword>
<dbReference type="InterPro" id="IPR011249">
    <property type="entry name" value="Metalloenz_LuxS/M16"/>
</dbReference>
<proteinExistence type="predicted"/>
<evidence type="ECO:0000259" key="1">
    <source>
        <dbReference type="Pfam" id="PF05193"/>
    </source>
</evidence>
<feature type="domain" description="Peptidase M16 C-terminal" evidence="1">
    <location>
        <begin position="200"/>
        <end position="358"/>
    </location>
</feature>
<dbReference type="Proteomes" id="UP000810207">
    <property type="component" value="Unassembled WGS sequence"/>
</dbReference>
<dbReference type="InterPro" id="IPR007863">
    <property type="entry name" value="Peptidase_M16_C"/>
</dbReference>